<reference evidence="1 2" key="1">
    <citation type="journal article" date="2012" name="Genome Biol.">
        <title>Sequencing three crocodilian genomes to illuminate the evolution of archosaurs and amniotes.</title>
        <authorList>
            <person name="St John J.A."/>
            <person name="Braun E.L."/>
            <person name="Isberg S.R."/>
            <person name="Miles L.G."/>
            <person name="Chong A.Y."/>
            <person name="Gongora J."/>
            <person name="Dalzell P."/>
            <person name="Moran C."/>
            <person name="Bed'hom B."/>
            <person name="Abzhanov A."/>
            <person name="Burgess S.C."/>
            <person name="Cooksey A.M."/>
            <person name="Castoe T.A."/>
            <person name="Crawford N.G."/>
            <person name="Densmore L.D."/>
            <person name="Drew J.C."/>
            <person name="Edwards S.V."/>
            <person name="Faircloth B.C."/>
            <person name="Fujita M.K."/>
            <person name="Greenwold M.J."/>
            <person name="Hoffmann F.G."/>
            <person name="Howard J.M."/>
            <person name="Iguchi T."/>
            <person name="Janes D.E."/>
            <person name="Khan S.Y."/>
            <person name="Kohno S."/>
            <person name="de Koning A.J."/>
            <person name="Lance S.L."/>
            <person name="McCarthy F.M."/>
            <person name="McCormack J.E."/>
            <person name="Merchant M.E."/>
            <person name="Peterson D.G."/>
            <person name="Pollock D.D."/>
            <person name="Pourmand N."/>
            <person name="Raney B.J."/>
            <person name="Roessler K.A."/>
            <person name="Sanford J.R."/>
            <person name="Sawyer R.H."/>
            <person name="Schmidt C.J."/>
            <person name="Triplett E.W."/>
            <person name="Tuberville T.D."/>
            <person name="Venegas-Anaya M."/>
            <person name="Howard J.T."/>
            <person name="Jarvis E.D."/>
            <person name="Guillette L.J.Jr."/>
            <person name="Glenn T.C."/>
            <person name="Green R.E."/>
            <person name="Ray D.A."/>
        </authorList>
    </citation>
    <scope>NUCLEOTIDE SEQUENCE [LARGE SCALE GENOMIC DNA]</scope>
    <source>
        <strain evidence="1">KSC_2009_1</strain>
    </source>
</reference>
<protein>
    <submittedName>
        <fullName evidence="1">Uncharacterized protein</fullName>
    </submittedName>
</protein>
<evidence type="ECO:0000313" key="2">
    <source>
        <dbReference type="Proteomes" id="UP000050525"/>
    </source>
</evidence>
<dbReference type="EMBL" id="AKHW03001485">
    <property type="protein sequence ID" value="KYO41970.1"/>
    <property type="molecule type" value="Genomic_DNA"/>
</dbReference>
<dbReference type="AlphaFoldDB" id="A0A151NZA8"/>
<keyword evidence="2" id="KW-1185">Reference proteome</keyword>
<comment type="caution">
    <text evidence="1">The sequence shown here is derived from an EMBL/GenBank/DDBJ whole genome shotgun (WGS) entry which is preliminary data.</text>
</comment>
<sequence length="143" mass="16307">MLQQKAIPMLDHNYGISLIQISYKKKKQDFSKPLYPQRTRQILCQISFKPAGDNDRWTAPPAGLHMGADMYAELRVLTQNNQDQQNGKSTGWKSVGRIFKSQHRNLMPTERLPSTSVSFRCSPSCTAVRAGVREQNIWTQSQP</sequence>
<dbReference type="Proteomes" id="UP000050525">
    <property type="component" value="Unassembled WGS sequence"/>
</dbReference>
<organism evidence="1 2">
    <name type="scientific">Alligator mississippiensis</name>
    <name type="common">American alligator</name>
    <dbReference type="NCBI Taxonomy" id="8496"/>
    <lineage>
        <taxon>Eukaryota</taxon>
        <taxon>Metazoa</taxon>
        <taxon>Chordata</taxon>
        <taxon>Craniata</taxon>
        <taxon>Vertebrata</taxon>
        <taxon>Euteleostomi</taxon>
        <taxon>Archelosauria</taxon>
        <taxon>Archosauria</taxon>
        <taxon>Crocodylia</taxon>
        <taxon>Alligatoridae</taxon>
        <taxon>Alligatorinae</taxon>
        <taxon>Alligator</taxon>
    </lineage>
</organism>
<gene>
    <name evidence="1" type="ORF">Y1Q_0002629</name>
</gene>
<accession>A0A151NZA8</accession>
<proteinExistence type="predicted"/>
<evidence type="ECO:0000313" key="1">
    <source>
        <dbReference type="EMBL" id="KYO41970.1"/>
    </source>
</evidence>
<name>A0A151NZA8_ALLMI</name>